<keyword evidence="2" id="KW-1185">Reference proteome</keyword>
<dbReference type="OrthoDB" id="4535652at2"/>
<gene>
    <name evidence="1" type="ORF">C1H87_09310</name>
</gene>
<dbReference type="AlphaFoldDB" id="A0A2K9PPY3"/>
<evidence type="ECO:0000313" key="1">
    <source>
        <dbReference type="EMBL" id="AUP78888.1"/>
    </source>
</evidence>
<name>A0A2K9PPY3_9FLAO</name>
<proteinExistence type="predicted"/>
<reference evidence="1 2" key="1">
    <citation type="submission" date="2018-01" db="EMBL/GenBank/DDBJ databases">
        <title>Complete genome sequence of Flavivirga eckloniae ECD14 isolated from seaweed Ecklonia cava.</title>
        <authorList>
            <person name="Lee J.H."/>
            <person name="Baik K.S."/>
            <person name="Seong C.N."/>
        </authorList>
    </citation>
    <scope>NUCLEOTIDE SEQUENCE [LARGE SCALE GENOMIC DNA]</scope>
    <source>
        <strain evidence="1 2">ECD14</strain>
    </source>
</reference>
<organism evidence="1 2">
    <name type="scientific">Flavivirga eckloniae</name>
    <dbReference type="NCBI Taxonomy" id="1803846"/>
    <lineage>
        <taxon>Bacteria</taxon>
        <taxon>Pseudomonadati</taxon>
        <taxon>Bacteroidota</taxon>
        <taxon>Flavobacteriia</taxon>
        <taxon>Flavobacteriales</taxon>
        <taxon>Flavobacteriaceae</taxon>
        <taxon>Flavivirga</taxon>
    </lineage>
</organism>
<protein>
    <submittedName>
        <fullName evidence="1">Uncharacterized protein</fullName>
    </submittedName>
</protein>
<dbReference type="Proteomes" id="UP000235826">
    <property type="component" value="Chromosome"/>
</dbReference>
<dbReference type="RefSeq" id="WP_102755543.1">
    <property type="nucleotide sequence ID" value="NZ_CP025791.1"/>
</dbReference>
<dbReference type="KEGG" id="fek:C1H87_09310"/>
<dbReference type="EMBL" id="CP025791">
    <property type="protein sequence ID" value="AUP78888.1"/>
    <property type="molecule type" value="Genomic_DNA"/>
</dbReference>
<accession>A0A2K9PPY3</accession>
<evidence type="ECO:0000313" key="2">
    <source>
        <dbReference type="Proteomes" id="UP000235826"/>
    </source>
</evidence>
<sequence>MKIIKRTGWVLIMALLIISSSLFAVKISDYDYKAENIDLRIEEQNLKTTKNESLEKAIKLNSSTQKGITIVMSATPEVYASQPNLNNNPKFAKYDDLVIYVRDANNHQLSLNPSNFEVDFDTSSDFNFHGVFGDVLYMSCNAASPYLNLSFDARIKDASGWGPWKNFTYFFQGYP</sequence>